<reference evidence="5 6" key="1">
    <citation type="submission" date="2019-08" db="EMBL/GenBank/DDBJ databases">
        <authorList>
            <person name="Dong K."/>
        </authorList>
    </citation>
    <scope>NUCLEOTIDE SEQUENCE [LARGE SCALE GENOMIC DNA]</scope>
    <source>
        <strain evidence="5 6">M4-8</strain>
    </source>
</reference>
<dbReference type="InterPro" id="IPR047589">
    <property type="entry name" value="DUF11_rpt"/>
</dbReference>
<feature type="region of interest" description="Disordered" evidence="1">
    <location>
        <begin position="1858"/>
        <end position="1879"/>
    </location>
</feature>
<keyword evidence="6" id="KW-1185">Reference proteome</keyword>
<dbReference type="PANTHER" id="PTHR34819:SF3">
    <property type="entry name" value="CELL SURFACE PROTEIN"/>
    <property type="match status" value="1"/>
</dbReference>
<dbReference type="InterPro" id="IPR001434">
    <property type="entry name" value="OmcB-like_DUF11"/>
</dbReference>
<feature type="signal peptide" evidence="3">
    <location>
        <begin position="1"/>
        <end position="46"/>
    </location>
</feature>
<name>A0A5C8HPR6_9MICO</name>
<feature type="domain" description="DUF11" evidence="4">
    <location>
        <begin position="2928"/>
        <end position="3045"/>
    </location>
</feature>
<accession>A0A5C8HPR6</accession>
<feature type="domain" description="DUF11" evidence="4">
    <location>
        <begin position="720"/>
        <end position="820"/>
    </location>
</feature>
<feature type="region of interest" description="Disordered" evidence="1">
    <location>
        <begin position="3554"/>
        <end position="3574"/>
    </location>
</feature>
<dbReference type="NCBIfam" id="TIGR01451">
    <property type="entry name" value="B_ant_repeat"/>
    <property type="match status" value="13"/>
</dbReference>
<feature type="compositionally biased region" description="Polar residues" evidence="1">
    <location>
        <begin position="1308"/>
        <end position="1321"/>
    </location>
</feature>
<feature type="compositionally biased region" description="Polar residues" evidence="1">
    <location>
        <begin position="3430"/>
        <end position="3446"/>
    </location>
</feature>
<evidence type="ECO:0000256" key="3">
    <source>
        <dbReference type="SAM" id="SignalP"/>
    </source>
</evidence>
<feature type="domain" description="DUF11" evidence="4">
    <location>
        <begin position="1618"/>
        <end position="1738"/>
    </location>
</feature>
<dbReference type="GO" id="GO:0005975">
    <property type="term" value="P:carbohydrate metabolic process"/>
    <property type="evidence" value="ECO:0007669"/>
    <property type="project" value="UniProtKB-ARBA"/>
</dbReference>
<evidence type="ECO:0000259" key="4">
    <source>
        <dbReference type="Pfam" id="PF01345"/>
    </source>
</evidence>
<feature type="domain" description="DUF11" evidence="4">
    <location>
        <begin position="3593"/>
        <end position="3703"/>
    </location>
</feature>
<dbReference type="Pfam" id="PF01345">
    <property type="entry name" value="DUF11"/>
    <property type="match status" value="19"/>
</dbReference>
<feature type="domain" description="DUF11" evidence="4">
    <location>
        <begin position="3199"/>
        <end position="3312"/>
    </location>
</feature>
<feature type="domain" description="DUF11" evidence="4">
    <location>
        <begin position="2404"/>
        <end position="2536"/>
    </location>
</feature>
<dbReference type="OrthoDB" id="158862at2"/>
<dbReference type="PANTHER" id="PTHR34819">
    <property type="entry name" value="LARGE CYSTEINE-RICH PERIPLASMIC PROTEIN OMCB"/>
    <property type="match status" value="1"/>
</dbReference>
<feature type="domain" description="DUF11" evidence="4">
    <location>
        <begin position="2268"/>
        <end position="2385"/>
    </location>
</feature>
<organism evidence="5 6">
    <name type="scientific">Microbacterium mitrae</name>
    <dbReference type="NCBI Taxonomy" id="664640"/>
    <lineage>
        <taxon>Bacteria</taxon>
        <taxon>Bacillati</taxon>
        <taxon>Actinomycetota</taxon>
        <taxon>Actinomycetes</taxon>
        <taxon>Micrococcales</taxon>
        <taxon>Microbacteriaceae</taxon>
        <taxon>Microbacterium</taxon>
    </lineage>
</organism>
<dbReference type="Gene3D" id="2.60.40.740">
    <property type="match status" value="3"/>
</dbReference>
<feature type="domain" description="DUF11" evidence="4">
    <location>
        <begin position="2542"/>
        <end position="2655"/>
    </location>
</feature>
<evidence type="ECO:0000313" key="5">
    <source>
        <dbReference type="EMBL" id="TXK05487.1"/>
    </source>
</evidence>
<feature type="region of interest" description="Disordered" evidence="1">
    <location>
        <begin position="3430"/>
        <end position="3450"/>
    </location>
</feature>
<dbReference type="EMBL" id="VRSW01000001">
    <property type="protein sequence ID" value="TXK05487.1"/>
    <property type="molecule type" value="Genomic_DNA"/>
</dbReference>
<keyword evidence="2" id="KW-0472">Membrane</keyword>
<feature type="region of interest" description="Disordered" evidence="1">
    <location>
        <begin position="504"/>
        <end position="529"/>
    </location>
</feature>
<protein>
    <submittedName>
        <fullName evidence="5">DUF11 domain-containing protein</fullName>
    </submittedName>
</protein>
<feature type="domain" description="DUF11" evidence="4">
    <location>
        <begin position="3331"/>
        <end position="3448"/>
    </location>
</feature>
<feature type="domain" description="DUF11" evidence="4">
    <location>
        <begin position="1885"/>
        <end position="1999"/>
    </location>
</feature>
<sequence length="3744" mass="381966">MSVAGLPPKPSKFKKRTKSFGLTRTPAITAIFVLIASLLAVQPAQAAVPTPPAGGFANAIDTTVSATDVLAGGKSSVSVSGKNANATPDLYNGSVVVILPHGVTYDAGSTSPPDAGAPQILEWIPDPAFPDQKAQVLVWPNVADLPTGSSIDIDFTVTPFNHRYPVGSTIQIGGGLYANSDERRVPRVTIDANGQPVVSRADAGGSQETTASVLPIELKKSEKDPELEVYRGPANAAEYELTVTAATAAGTDDVVVVDLLPADFQLVECASGDFPCTSRIVEVDGEVFTELTWNLERVGAGEIVTLNYTAFIGLNQITAPGGVANGAPTRPAIAGDAVKNTATTTGVYSGAVAGETPREVTVTDSETVTVLDTGVVKSVNVNEFVVGGIATYSLSVRSSEYVDSSEIVLVDRLPDGLCPLLPAGVSGILPTDCPKTVGVVTGGTMTSAVDNGDDTFTITFDVADLAADEDVVVTYQAFMRDRYSNGFSTSAGDTFPSTVELTGVTDPATGNTVDQDSRDVENGSSASLATSGAGITKTVWSNPGRQQIESVDGASTSCAVAPPGEFVGENGPLLQLGDLVCFRIKVDYPTRVATRNAVITDFLPDGAEMVSWAVGPGNNVANVTPIPNRDAWITGARAPGDTTGPFFTPLGSVLVLDVLMRVTSVPTDGDVDLTGNLAKLRYTDGAGNTIAARDDVDISLAPPPPLALDKKVNGQEALTPVVEGQQLNYTLAITNNGTTAVNEVEVWDVLPTAFACDDLIVPANATCADGRITWTLSGASLGPDQLFTAGETLTLAYTVTVPTPSSIGSTHQNQAAVTRYEVPTTDGTTDGSVTFYPENPVSAYPNEDKNAPQAADTAHVTLPGVGVAKTVVKTSRDESGNNLTGQATIGETVTYQYSVTVPGKTSVFRGILSDTFAQPSQMTILSATASAQNVPGFVAVPSGSCTNDDDAFTLCSNTGALAFPVTWTNESADPAVFTVFVEARVTDINANRHNANINNTARFHSTATAASETLIARGEQTRTVTVVEPAPTILKRADKATAAGGDTVTYTLTAANTANRSPAHSPVVVDCVPGALQSPTWVTAANVAGPVPGNGTNGCATGTNKMTWTPPNALTTAAQTAQYTVVIPAGVAADTAYLNTATVTAKSHPLADGTSRDTYTKSATATVRTTEPRIVKDVVDLTMVPGETATWTIQVTVPKNVVLYNAVVTDTFPAGFGSASDAVVSVSCDAAWTTACVSTNDRLTSPANVLAMSLGTIAAAPVDRVMTFTVKAKLQTSPIPAAGNRVNTAQLRWNSEERTPPTSSTSPFDSSRNDAATTTVRHPQLAIAKSVTDDVLGQTDRATYSVTATNSSQETAYDAFIVDTVPAGIVILDGSGTPVANGGTVAGGGIWNATARTLTWTVDSITPGASVHLTYSARLDAAAQLKPGTLTNSVRITEWNSLDGGAGSKYGPTAPATETVTPKFPYVSAAKSQVTLNPVVRGQEVTFRVVLTNAPGADIAQHVSIDDVLPAGWSYKADSAVLSVRGGAGIAAPPTIAGQKLTWNNVGGDIALGANESVAITYVAIPGPSTEIGSTKKHTNTVTITEVEDRSGGTSYDGGTGKYQGPPVTATAVINSADLQITKEPNDDFVAGGTGSWTLTVKNNGTDPAVGVSVSDVFEPVTGVQIATISGEGWACTLAPLQCSRPAAEQLAAGAALPPITVTATIAADVAAGTEFPNTATVSGTTDDPTPDNNTSTGTGIIEALADLAVTKRVTAPAVAPVMAGEDIAWSITLTNRGPSVSRGSVADPITLTDPLPAQVKDVTLVGLPTGADCSITDGTLTCLVTHDMALNETITINLAGKVAPNVTAGTNVVNEAKVTPGVTNDPDDSNDSSTTTTPVAIDEDLTISKSIIDPKPPANVVPGETVDYQLVIGNRGPSTAREIWVTDVLPAGATLQELLSANGWSLGTDPKTFVYDGELAPGGTLTLTYRIAVDSGFRGELTNTATVSSTHEPDQDTSSTTTGSSASADLEIVKTVQAASVIPGGAGTTYTLTVTNKGPSDSQAPITVTDRLPGGMTLDGVAPQGCTPATDGDRITLTCERTEVLAADDEWVITIPVKLAANVTATTLDNTAVVDGTTTDPNPDNDEDNVPVDVTPRADISVSKVARADTVDAGAKVKWDIVVTNNGPSDAQNVTLTDALPAGLYYTGLETPDGGMCHQMPGTLECALGALAPGESKAFVVETFVWQVLASGDVLSNTATVNTTTVDPVPSNNTSTDTITVTTNSVLSIEKTAERELVAAGDTPAFQIAVTNEGPSAAAVPVTISDTLPDGLTLVAVETGGGGGGAEWQCAVADQLISCVLTDGEGAEVFLPVGAAPVLRIVASTSPSEVEGTRFTNVADATSGSTTTPVRDTADVVVTTKADLGIEKSHDPLATATAGLPFEWTLTVTNHGPSDSLATAEAPIMVADQLPAGVSFAPTDPSTTTCVVPEPAAPQSVQCAIPSTIPAGESVVIKIPVMIAETAKGDLTNTATVTESLTPQPEDETYPDEDTDTVTITEVADLTVVKTASASEFLAGTAVSWTIAVTNRGPSNSDATPENPIRITDAIPSGVTDVEATGDGWTCAVADGVLECVRTTDLPVGAAPVITVNGMLESNATGVVENTAVVTPDLTPQPDGGEPDSSTSTTPIVLSADVSVVKDLKTGIIAGKNAAYTLLVHNAGPSDATDVVVVDTLPDGLTFVSIDETDVATCADASGVVTCTLVEPLVAGASETLTLHVAVDAGVLDDVTNVVEVTTSTPDPEPGNNEDEHTGTTASVVDLSITKTTETEIGAIGSELQYTLSVANAGPSVARGVVITDPLPESLTGLSAVGDDWSCVITAVNEVSCLLGELAPGETAAPVTVTVRIEAEAYPEVSNTATVESATPEDPSTLGDNTSTETIPVAPLSNLTIVKTAESAVVAAGTNASFLVEVTNHGPNSAETDVVLTDTLPAGLTFVSAETVDDSGAQWACDAVNQLVTCVLTDDVGDSVLLPIGDAPVLRIVASTSPSDIGDISHVNVAQVTSPSAPGPVEDDATVTVVPEADLGIEKTHTGTAVAGSAFEWTFTVTNHGPSDSRADEASPIIVRDELPAGVSFAPADASATTCVVPDDAAPQVVECAVTSTIAAGESVVITMPVLIDQAVSGELSNTATVTESLTPQPEEQEHPDESTDTVIVDEVADLTIVKSTESESFTAGTTATWTITVTNLGPSNSDAAVENPIVVTDVLPAGVTNVTASGDGWTCEVTDGELECARTEDLPVGAAPVITMTGTLTTDAEGELSNTATVVPDLTPQPEENEPDTSTVITPIDRSADLSIVKELATNIVAGENATYTLQVHNAGPSIATDVVVVDTMPAGLTFIGIDETDVAECVDAAGVVTCTLAEPLAAGESATLTMQVAVAADVLGDVVNTATVSSTTPDPNPENNTDDATGPTASLIDLAVVKSMSVETGVVGSQVQYELSVTNAGPSTAQGVALTDVMPAGLTAVSATGEGWVCVITEDNAVSCLLGELAPGATAPVVTITAAVEAGAYPEATNTASVTAATPEDESTLEDNSSSVTIPVAPQSALTLTKSLIGTLVTGRTADYVLVIGNEGATEDLGPITLVDELPAGLTFVSAQTADGTDVCEASGQTVTCVIDGPLAAGERVQITMTVAVADTARGVLTNTATVTSEIDPEGATAEATATVEVTTIPVTGGELSALGLLALPLVVIGGGLLLTGRRRRTTDA</sequence>
<feature type="transmembrane region" description="Helical" evidence="2">
    <location>
        <begin position="3715"/>
        <end position="3734"/>
    </location>
</feature>
<feature type="domain" description="DUF11" evidence="4">
    <location>
        <begin position="1747"/>
        <end position="1877"/>
    </location>
</feature>
<evidence type="ECO:0000313" key="6">
    <source>
        <dbReference type="Proteomes" id="UP000321196"/>
    </source>
</evidence>
<feature type="chain" id="PRO_5022961459" evidence="3">
    <location>
        <begin position="47"/>
        <end position="3744"/>
    </location>
</feature>
<feature type="domain" description="DUF11" evidence="4">
    <location>
        <begin position="3063"/>
        <end position="3180"/>
    </location>
</feature>
<feature type="region of interest" description="Disordered" evidence="1">
    <location>
        <begin position="2775"/>
        <end position="2794"/>
    </location>
</feature>
<feature type="region of interest" description="Disordered" evidence="1">
    <location>
        <begin position="2895"/>
        <end position="2917"/>
    </location>
</feature>
<keyword evidence="2" id="KW-1133">Transmembrane helix</keyword>
<feature type="compositionally biased region" description="Low complexity" evidence="1">
    <location>
        <begin position="1998"/>
        <end position="2007"/>
    </location>
</feature>
<feature type="domain" description="DUF11" evidence="4">
    <location>
        <begin position="1474"/>
        <end position="1587"/>
    </location>
</feature>
<proteinExistence type="predicted"/>
<feature type="domain" description="DUF11" evidence="4">
    <location>
        <begin position="2799"/>
        <end position="2919"/>
    </location>
</feature>
<feature type="domain" description="DUF11" evidence="4">
    <location>
        <begin position="2010"/>
        <end position="2131"/>
    </location>
</feature>
<feature type="region of interest" description="Disordered" evidence="1">
    <location>
        <begin position="1290"/>
        <end position="1322"/>
    </location>
</feature>
<evidence type="ECO:0000256" key="1">
    <source>
        <dbReference type="SAM" id="MobiDB-lite"/>
    </source>
</evidence>
<feature type="domain" description="DUF11" evidence="4">
    <location>
        <begin position="2140"/>
        <end position="2260"/>
    </location>
</feature>
<feature type="region of interest" description="Disordered" evidence="1">
    <location>
        <begin position="1987"/>
        <end position="2007"/>
    </location>
</feature>
<feature type="domain" description="DUF11" evidence="4">
    <location>
        <begin position="1325"/>
        <end position="1438"/>
    </location>
</feature>
<keyword evidence="2" id="KW-0812">Transmembrane</keyword>
<gene>
    <name evidence="5" type="ORF">FVP60_00300</name>
</gene>
<dbReference type="InterPro" id="IPR013783">
    <property type="entry name" value="Ig-like_fold"/>
</dbReference>
<keyword evidence="3" id="KW-0732">Signal</keyword>
<dbReference type="Proteomes" id="UP000321196">
    <property type="component" value="Unassembled WGS sequence"/>
</dbReference>
<dbReference type="InterPro" id="IPR051172">
    <property type="entry name" value="Chlamydia_OmcB"/>
</dbReference>
<evidence type="ECO:0000256" key="2">
    <source>
        <dbReference type="SAM" id="Phobius"/>
    </source>
</evidence>
<comment type="caution">
    <text evidence="5">The sequence shown here is derived from an EMBL/GenBank/DDBJ whole genome shotgun (WGS) entry which is preliminary data.</text>
</comment>
<feature type="domain" description="DUF11" evidence="4">
    <location>
        <begin position="3456"/>
        <end position="3577"/>
    </location>
</feature>
<feature type="domain" description="DUF11" evidence="4">
    <location>
        <begin position="2674"/>
        <end position="2790"/>
    </location>
</feature>
<dbReference type="Gene3D" id="2.60.40.10">
    <property type="entry name" value="Immunoglobulins"/>
    <property type="match status" value="3"/>
</dbReference>